<feature type="domain" description="Ketoreductase" evidence="5">
    <location>
        <begin position="9"/>
        <end position="195"/>
    </location>
</feature>
<dbReference type="PRINTS" id="PR00080">
    <property type="entry name" value="SDRFAMILY"/>
</dbReference>
<protein>
    <recommendedName>
        <fullName evidence="5">Ketoreductase domain-containing protein</fullName>
    </recommendedName>
</protein>
<name>A0A4C1YUA0_EUMVA</name>
<dbReference type="GO" id="GO:0050038">
    <property type="term" value="F:L-xylulose reductase (NADPH) activity"/>
    <property type="evidence" value="ECO:0007669"/>
    <property type="project" value="TreeGrafter"/>
</dbReference>
<evidence type="ECO:0000256" key="3">
    <source>
        <dbReference type="ARBA" id="ARBA00022857"/>
    </source>
</evidence>
<dbReference type="SUPFAM" id="SSF51735">
    <property type="entry name" value="NAD(P)-binding Rossmann-fold domains"/>
    <property type="match status" value="1"/>
</dbReference>
<dbReference type="PANTHER" id="PTHR44252">
    <property type="entry name" value="D-ERYTHRULOSE REDUCTASE"/>
    <property type="match status" value="1"/>
</dbReference>
<evidence type="ECO:0000313" key="6">
    <source>
        <dbReference type="EMBL" id="GBP78533.1"/>
    </source>
</evidence>
<accession>A0A4C1YUA0</accession>
<dbReference type="AlphaFoldDB" id="A0A4C1YUA0"/>
<dbReference type="EMBL" id="BGZK01001373">
    <property type="protein sequence ID" value="GBP78533.1"/>
    <property type="molecule type" value="Genomic_DNA"/>
</dbReference>
<evidence type="ECO:0000256" key="4">
    <source>
        <dbReference type="ARBA" id="ARBA00023002"/>
    </source>
</evidence>
<evidence type="ECO:0000256" key="1">
    <source>
        <dbReference type="ARBA" id="ARBA00006484"/>
    </source>
</evidence>
<dbReference type="InterPro" id="IPR057326">
    <property type="entry name" value="KR_dom"/>
</dbReference>
<comment type="caution">
    <text evidence="6">The sequence shown here is derived from an EMBL/GenBank/DDBJ whole genome shotgun (WGS) entry which is preliminary data.</text>
</comment>
<dbReference type="Pfam" id="PF13561">
    <property type="entry name" value="adh_short_C2"/>
    <property type="match status" value="1"/>
</dbReference>
<dbReference type="Gene3D" id="3.40.50.720">
    <property type="entry name" value="NAD(P)-binding Rossmann-like Domain"/>
    <property type="match status" value="1"/>
</dbReference>
<comment type="subunit">
    <text evidence="2">Homotetramer.</text>
</comment>
<organism evidence="6 7">
    <name type="scientific">Eumeta variegata</name>
    <name type="common">Bagworm moth</name>
    <name type="synonym">Eumeta japonica</name>
    <dbReference type="NCBI Taxonomy" id="151549"/>
    <lineage>
        <taxon>Eukaryota</taxon>
        <taxon>Metazoa</taxon>
        <taxon>Ecdysozoa</taxon>
        <taxon>Arthropoda</taxon>
        <taxon>Hexapoda</taxon>
        <taxon>Insecta</taxon>
        <taxon>Pterygota</taxon>
        <taxon>Neoptera</taxon>
        <taxon>Endopterygota</taxon>
        <taxon>Lepidoptera</taxon>
        <taxon>Glossata</taxon>
        <taxon>Ditrysia</taxon>
        <taxon>Tineoidea</taxon>
        <taxon>Psychidae</taxon>
        <taxon>Oiketicinae</taxon>
        <taxon>Eumeta</taxon>
    </lineage>
</organism>
<dbReference type="InterPro" id="IPR036291">
    <property type="entry name" value="NAD(P)-bd_dom_sf"/>
</dbReference>
<dbReference type="InterPro" id="IPR002347">
    <property type="entry name" value="SDR_fam"/>
</dbReference>
<dbReference type="GO" id="GO:0004090">
    <property type="term" value="F:carbonyl reductase (NADPH) activity"/>
    <property type="evidence" value="ECO:0007669"/>
    <property type="project" value="TreeGrafter"/>
</dbReference>
<dbReference type="PANTHER" id="PTHR44252:SF3">
    <property type="entry name" value="D-ERYTHRULOSE REDUCTASE-RELATED"/>
    <property type="match status" value="1"/>
</dbReference>
<keyword evidence="4" id="KW-0560">Oxidoreductase</keyword>
<sequence>MNTNYFRGKRILVTGACQGIGRGIALELWRNGATVVALSNQEANLKRLKAEYRSIETAAVDLTDWDRTREVVEELGDFDGLVNCAGVCITEPFLECSPRSFDITMSLNVKAILNVSQIVASKMIVKKIKGAIVNISSQASMAALANHTAYCASKAAVDSMTRVMALELGPHNIRVNSVNPTVIMTDLGRQAWAEPVKANAMKSKIPLGRFGEVQEVVNVVVFLLSEGASLVSGTSLPVDGGFLAT</sequence>
<comment type="similarity">
    <text evidence="1">Belongs to the short-chain dehydrogenases/reductases (SDR) family.</text>
</comment>
<dbReference type="PROSITE" id="PS00061">
    <property type="entry name" value="ADH_SHORT"/>
    <property type="match status" value="1"/>
</dbReference>
<evidence type="ECO:0000256" key="2">
    <source>
        <dbReference type="ARBA" id="ARBA00011881"/>
    </source>
</evidence>
<dbReference type="STRING" id="151549.A0A4C1YUA0"/>
<dbReference type="PRINTS" id="PR00081">
    <property type="entry name" value="GDHRDH"/>
</dbReference>
<keyword evidence="3" id="KW-0521">NADP</keyword>
<dbReference type="FunFam" id="3.40.50.720:FF:000214">
    <property type="entry name" value="L-xylulose reductase"/>
    <property type="match status" value="1"/>
</dbReference>
<evidence type="ECO:0000259" key="5">
    <source>
        <dbReference type="SMART" id="SM00822"/>
    </source>
</evidence>
<dbReference type="InterPro" id="IPR020904">
    <property type="entry name" value="Sc_DH/Rdtase_CS"/>
</dbReference>
<dbReference type="GO" id="GO:0005997">
    <property type="term" value="P:xylulose metabolic process"/>
    <property type="evidence" value="ECO:0007669"/>
    <property type="project" value="TreeGrafter"/>
</dbReference>
<dbReference type="GO" id="GO:0006006">
    <property type="term" value="P:glucose metabolic process"/>
    <property type="evidence" value="ECO:0007669"/>
    <property type="project" value="TreeGrafter"/>
</dbReference>
<keyword evidence="7" id="KW-1185">Reference proteome</keyword>
<dbReference type="GO" id="GO:0006629">
    <property type="term" value="P:lipid metabolic process"/>
    <property type="evidence" value="ECO:0007669"/>
    <property type="project" value="UniProtKB-ARBA"/>
</dbReference>
<gene>
    <name evidence="6" type="ORF">EVAR_61665_1</name>
</gene>
<dbReference type="OrthoDB" id="1393670at2759"/>
<reference evidence="6 7" key="1">
    <citation type="journal article" date="2019" name="Commun. Biol.">
        <title>The bagworm genome reveals a unique fibroin gene that provides high tensile strength.</title>
        <authorList>
            <person name="Kono N."/>
            <person name="Nakamura H."/>
            <person name="Ohtoshi R."/>
            <person name="Tomita M."/>
            <person name="Numata K."/>
            <person name="Arakawa K."/>
        </authorList>
    </citation>
    <scope>NUCLEOTIDE SEQUENCE [LARGE SCALE GENOMIC DNA]</scope>
</reference>
<dbReference type="SMART" id="SM00822">
    <property type="entry name" value="PKS_KR"/>
    <property type="match status" value="1"/>
</dbReference>
<dbReference type="InterPro" id="IPR051737">
    <property type="entry name" value="L-xylulose/Carbonyl_redctase"/>
</dbReference>
<evidence type="ECO:0000313" key="7">
    <source>
        <dbReference type="Proteomes" id="UP000299102"/>
    </source>
</evidence>
<dbReference type="Proteomes" id="UP000299102">
    <property type="component" value="Unassembled WGS sequence"/>
</dbReference>
<proteinExistence type="inferred from homology"/>